<evidence type="ECO:0000256" key="1">
    <source>
        <dbReference type="SAM" id="MobiDB-lite"/>
    </source>
</evidence>
<feature type="compositionally biased region" description="Low complexity" evidence="1">
    <location>
        <begin position="21"/>
        <end position="35"/>
    </location>
</feature>
<feature type="compositionally biased region" description="Acidic residues" evidence="1">
    <location>
        <begin position="89"/>
        <end position="99"/>
    </location>
</feature>
<protein>
    <recommendedName>
        <fullName evidence="5">ABC transporter</fullName>
    </recommendedName>
</protein>
<evidence type="ECO:0000313" key="3">
    <source>
        <dbReference type="EMBL" id="GGO67051.1"/>
    </source>
</evidence>
<organism evidence="3 4">
    <name type="scientific">Microbacterium nanhaiense</name>
    <dbReference type="NCBI Taxonomy" id="1301026"/>
    <lineage>
        <taxon>Bacteria</taxon>
        <taxon>Bacillati</taxon>
        <taxon>Actinomycetota</taxon>
        <taxon>Actinomycetes</taxon>
        <taxon>Micrococcales</taxon>
        <taxon>Microbacteriaceae</taxon>
        <taxon>Microbacterium</taxon>
    </lineage>
</organism>
<evidence type="ECO:0000313" key="4">
    <source>
        <dbReference type="Proteomes" id="UP000638043"/>
    </source>
</evidence>
<feature type="region of interest" description="Disordered" evidence="1">
    <location>
        <begin position="151"/>
        <end position="171"/>
    </location>
</feature>
<keyword evidence="2" id="KW-1133">Transmembrane helix</keyword>
<feature type="region of interest" description="Disordered" evidence="1">
    <location>
        <begin position="1"/>
        <end position="132"/>
    </location>
</feature>
<evidence type="ECO:0008006" key="5">
    <source>
        <dbReference type="Google" id="ProtNLM"/>
    </source>
</evidence>
<feature type="transmembrane region" description="Helical" evidence="2">
    <location>
        <begin position="253"/>
        <end position="272"/>
    </location>
</feature>
<keyword evidence="2" id="KW-0472">Membrane</keyword>
<dbReference type="RefSeq" id="WP_188702933.1">
    <property type="nucleotide sequence ID" value="NZ_BMMQ01000011.1"/>
</dbReference>
<gene>
    <name evidence="3" type="ORF">GCM10010910_27960</name>
</gene>
<feature type="transmembrane region" description="Helical" evidence="2">
    <location>
        <begin position="279"/>
        <end position="300"/>
    </location>
</feature>
<sequence>MSDTQGSKNNGERDAEHLDSAPEAGAPSGPGTAPAVDFGDERVDDTPQADAPERDAARDDEPADAAPAQEPVARAEAPLDEAPSAFLAEEPEREDEVDYEALAAELDRLEAETAAAAPVSPSQPEPAPAEEPVAKADPWFEPAKTEVFTASAAAASTQDEPAPAPAPAPTTVVEEPAAAPAPIFVQAPEPPRKRGNRGAIGLIGLVAALVYAALYGTALYGWQLFVDLVPAMNIAPVLEPVDFLTEVLLSGPFWVSVVAFWLSFWLLGVFVNRARWWSWVVLGLFVALLTYAGFLGGVFFEAPFWKITGAQGVDLLTSTAFAPVGLIAFIIAREVTIWFGGWASRRGAKITAQNKEARDEYERVMAEGPAASA</sequence>
<proteinExistence type="predicted"/>
<evidence type="ECO:0000256" key="2">
    <source>
        <dbReference type="SAM" id="Phobius"/>
    </source>
</evidence>
<feature type="compositionally biased region" description="Low complexity" evidence="1">
    <location>
        <begin position="64"/>
        <end position="76"/>
    </location>
</feature>
<keyword evidence="4" id="KW-1185">Reference proteome</keyword>
<feature type="transmembrane region" description="Helical" evidence="2">
    <location>
        <begin position="320"/>
        <end position="340"/>
    </location>
</feature>
<feature type="transmembrane region" description="Helical" evidence="2">
    <location>
        <begin position="199"/>
        <end position="222"/>
    </location>
</feature>
<dbReference type="Proteomes" id="UP000638043">
    <property type="component" value="Unassembled WGS sequence"/>
</dbReference>
<feature type="compositionally biased region" description="Basic and acidic residues" evidence="1">
    <location>
        <begin position="10"/>
        <end position="20"/>
    </location>
</feature>
<accession>A0ABQ2N5K0</accession>
<comment type="caution">
    <text evidence="3">The sequence shown here is derived from an EMBL/GenBank/DDBJ whole genome shotgun (WGS) entry which is preliminary data.</text>
</comment>
<dbReference type="EMBL" id="BMMQ01000011">
    <property type="protein sequence ID" value="GGO67051.1"/>
    <property type="molecule type" value="Genomic_DNA"/>
</dbReference>
<reference evidence="4" key="1">
    <citation type="journal article" date="2019" name="Int. J. Syst. Evol. Microbiol.">
        <title>The Global Catalogue of Microorganisms (GCM) 10K type strain sequencing project: providing services to taxonomists for standard genome sequencing and annotation.</title>
        <authorList>
            <consortium name="The Broad Institute Genomics Platform"/>
            <consortium name="The Broad Institute Genome Sequencing Center for Infectious Disease"/>
            <person name="Wu L."/>
            <person name="Ma J."/>
        </authorList>
    </citation>
    <scope>NUCLEOTIDE SEQUENCE [LARGE SCALE GENOMIC DNA]</scope>
    <source>
        <strain evidence="4">CGMCC 4.7181</strain>
    </source>
</reference>
<keyword evidence="2" id="KW-0812">Transmembrane</keyword>
<feature type="compositionally biased region" description="Basic and acidic residues" evidence="1">
    <location>
        <begin position="39"/>
        <end position="60"/>
    </location>
</feature>
<name>A0ABQ2N5K0_9MICO</name>